<dbReference type="GO" id="GO:0000160">
    <property type="term" value="P:phosphorelay signal transduction system"/>
    <property type="evidence" value="ECO:0007669"/>
    <property type="project" value="UniProtKB-KW"/>
</dbReference>
<dbReference type="InterPro" id="IPR050482">
    <property type="entry name" value="Sensor_HK_TwoCompSys"/>
</dbReference>
<dbReference type="Gene3D" id="3.30.565.10">
    <property type="entry name" value="Histidine kinase-like ATPase, C-terminal domain"/>
    <property type="match status" value="1"/>
</dbReference>
<evidence type="ECO:0000256" key="4">
    <source>
        <dbReference type="ARBA" id="ARBA00022777"/>
    </source>
</evidence>
<dbReference type="RefSeq" id="WP_175505218.1">
    <property type="nucleotide sequence ID" value="NZ_CP054840.1"/>
</dbReference>
<comment type="catalytic activity">
    <reaction evidence="1">
        <text>ATP + protein L-histidine = ADP + protein N-phospho-L-histidine.</text>
        <dbReference type="EC" id="2.7.13.3"/>
    </reaction>
</comment>
<feature type="transmembrane region" description="Helical" evidence="7">
    <location>
        <begin position="383"/>
        <end position="402"/>
    </location>
</feature>
<dbReference type="SUPFAM" id="SSF55874">
    <property type="entry name" value="ATPase domain of HSP90 chaperone/DNA topoisomerase II/histidine kinase"/>
    <property type="match status" value="1"/>
</dbReference>
<proteinExistence type="predicted"/>
<feature type="transmembrane region" description="Helical" evidence="7">
    <location>
        <begin position="294"/>
        <end position="311"/>
    </location>
</feature>
<keyword evidence="7" id="KW-0812">Transmembrane</keyword>
<dbReference type="PROSITE" id="PS50109">
    <property type="entry name" value="HIS_KIN"/>
    <property type="match status" value="1"/>
</dbReference>
<evidence type="ECO:0000256" key="2">
    <source>
        <dbReference type="ARBA" id="ARBA00012438"/>
    </source>
</evidence>
<reference evidence="9 10" key="1">
    <citation type="submission" date="2020-06" db="EMBL/GenBank/DDBJ databases">
        <title>Acidovorax antarctica sp. nov., isolated from Corinth ice sheet soil, Antarctic Fields Peninsula.</title>
        <authorList>
            <person name="Xu Q."/>
            <person name="Peng F."/>
        </authorList>
    </citation>
    <scope>NUCLEOTIDE SEQUENCE [LARGE SCALE GENOMIC DNA]</scope>
    <source>
        <strain evidence="9 10">16-35-5</strain>
    </source>
</reference>
<feature type="transmembrane region" description="Helical" evidence="7">
    <location>
        <begin position="317"/>
        <end position="339"/>
    </location>
</feature>
<dbReference type="GO" id="GO:0004673">
    <property type="term" value="F:protein histidine kinase activity"/>
    <property type="evidence" value="ECO:0007669"/>
    <property type="project" value="UniProtKB-EC"/>
</dbReference>
<keyword evidence="3" id="KW-0808">Transferase</keyword>
<dbReference type="KEGG" id="aant:HUK68_16710"/>
<evidence type="ECO:0000259" key="8">
    <source>
        <dbReference type="PROSITE" id="PS50109"/>
    </source>
</evidence>
<dbReference type="InterPro" id="IPR036890">
    <property type="entry name" value="HATPase_C_sf"/>
</dbReference>
<keyword evidence="5" id="KW-0902">Two-component regulatory system</keyword>
<dbReference type="InterPro" id="IPR008979">
    <property type="entry name" value="Galactose-bd-like_sf"/>
</dbReference>
<feature type="transmembrane region" description="Helical" evidence="7">
    <location>
        <begin position="232"/>
        <end position="249"/>
    </location>
</feature>
<feature type="transmembrane region" description="Helical" evidence="7">
    <location>
        <begin position="261"/>
        <end position="282"/>
    </location>
</feature>
<evidence type="ECO:0000256" key="6">
    <source>
        <dbReference type="SAM" id="MobiDB-lite"/>
    </source>
</evidence>
<dbReference type="EMBL" id="CP054840">
    <property type="protein sequence ID" value="QKV54418.1"/>
    <property type="molecule type" value="Genomic_DNA"/>
</dbReference>
<feature type="domain" description="Histidine kinase" evidence="8">
    <location>
        <begin position="550"/>
        <end position="641"/>
    </location>
</feature>
<evidence type="ECO:0000313" key="10">
    <source>
        <dbReference type="Proteomes" id="UP000509579"/>
    </source>
</evidence>
<accession>A0A6N1X6C4</accession>
<feature type="transmembrane region" description="Helical" evidence="7">
    <location>
        <begin position="204"/>
        <end position="225"/>
    </location>
</feature>
<dbReference type="SMART" id="SM00387">
    <property type="entry name" value="HATPase_c"/>
    <property type="match status" value="1"/>
</dbReference>
<dbReference type="InterPro" id="IPR005467">
    <property type="entry name" value="His_kinase_dom"/>
</dbReference>
<feature type="region of interest" description="Disordered" evidence="6">
    <location>
        <begin position="626"/>
        <end position="650"/>
    </location>
</feature>
<keyword evidence="7" id="KW-1133">Transmembrane helix</keyword>
<protein>
    <recommendedName>
        <fullName evidence="2">histidine kinase</fullName>
        <ecNumber evidence="2">2.7.13.3</ecNumber>
    </recommendedName>
</protein>
<name>A0A6N1X6C4_9BURK</name>
<evidence type="ECO:0000313" key="9">
    <source>
        <dbReference type="EMBL" id="QKV54418.1"/>
    </source>
</evidence>
<dbReference type="CDD" id="cd16917">
    <property type="entry name" value="HATPase_UhpB-NarQ-NarX-like"/>
    <property type="match status" value="1"/>
</dbReference>
<dbReference type="InterPro" id="IPR003594">
    <property type="entry name" value="HATPase_dom"/>
</dbReference>
<dbReference type="PANTHER" id="PTHR24421:SF10">
    <property type="entry name" value="NITRATE_NITRITE SENSOR PROTEIN NARQ"/>
    <property type="match status" value="1"/>
</dbReference>
<evidence type="ECO:0000256" key="1">
    <source>
        <dbReference type="ARBA" id="ARBA00000085"/>
    </source>
</evidence>
<evidence type="ECO:0000256" key="7">
    <source>
        <dbReference type="SAM" id="Phobius"/>
    </source>
</evidence>
<dbReference type="Pfam" id="PF02518">
    <property type="entry name" value="HATPase_c"/>
    <property type="match status" value="1"/>
</dbReference>
<dbReference type="EC" id="2.7.13.3" evidence="2"/>
<evidence type="ECO:0000256" key="5">
    <source>
        <dbReference type="ARBA" id="ARBA00023012"/>
    </source>
</evidence>
<dbReference type="Proteomes" id="UP000509579">
    <property type="component" value="Chromosome"/>
</dbReference>
<organism evidence="9 10">
    <name type="scientific">Comamonas antarctica</name>
    <dbReference type="NCBI Taxonomy" id="2743470"/>
    <lineage>
        <taxon>Bacteria</taxon>
        <taxon>Pseudomonadati</taxon>
        <taxon>Pseudomonadota</taxon>
        <taxon>Betaproteobacteria</taxon>
        <taxon>Burkholderiales</taxon>
        <taxon>Comamonadaceae</taxon>
        <taxon>Comamonas</taxon>
    </lineage>
</organism>
<dbReference type="AlphaFoldDB" id="A0A6N1X6C4"/>
<evidence type="ECO:0000256" key="3">
    <source>
        <dbReference type="ARBA" id="ARBA00022679"/>
    </source>
</evidence>
<keyword evidence="4 9" id="KW-0418">Kinase</keyword>
<dbReference type="SUPFAM" id="SSF49785">
    <property type="entry name" value="Galactose-binding domain-like"/>
    <property type="match status" value="1"/>
</dbReference>
<dbReference type="PANTHER" id="PTHR24421">
    <property type="entry name" value="NITRATE/NITRITE SENSOR PROTEIN NARX-RELATED"/>
    <property type="match status" value="1"/>
</dbReference>
<sequence length="650" mass="71869">MLPRHFTIIDERPPPPTVRRFLFARLLFAILLLTCSLLQTAWARACSLQTAAVHAAREVPGTAARPTQGWEEVTLADTWTTRWPGYSGTAWYRIQLRQDCTAAPGKDEPLGLLVNSINMAGEIYLNDTLLWRDASLQEPLSRSWNMPRYLILPDAALQATDNAVWIRIQGQALTHPGLGKVTVGPAARLLAMHQQRSWSLRTAFVINLVATLCIAGLFAGIWLFYRREAAHGLFALMNLAWVVFIYNIVATDPWPFGDTVGVVRGNAIAFMVFITCYALFIFQQGQPLRRWQARGLPALTLCLSLLVLLAPERHLQGAVMASDIVHYLVFVAACIVPLYHAWRRRNPQDLLYALLGLASISIAVHDLYGYLSNNSQAFALTPYANLITMIVITAVLGSRIAASMRRTERFNVELTQAVEDACRELESTLEKEHRLELSNSRLQERLGFIHDLHDGFGSALVRAIVQAERQADGHAQANRHISTLKSLRDDLRNVMDSGRGVEADTPATPADWLAPTRHRFSTLFDELEMDSHWSCPPAWPMPPSVALCLELTRLLEEALSNVLKHSRATEVDITLAANAQGALTLEVRDNGVGFEMVSASDDAGGIGLHSMRARVRRLGGNLHIESRPGHSLVSASLSRPGAAPPEAAPP</sequence>
<gene>
    <name evidence="9" type="ORF">HUK68_16710</name>
</gene>
<keyword evidence="10" id="KW-1185">Reference proteome</keyword>
<keyword evidence="7" id="KW-0472">Membrane</keyword>
<feature type="transmembrane region" description="Helical" evidence="7">
    <location>
        <begin position="351"/>
        <end position="371"/>
    </location>
</feature>